<dbReference type="EC" id="4.2.1.46" evidence="4 8"/>
<accession>A0ABN0YKB4</accession>
<evidence type="ECO:0000256" key="5">
    <source>
        <dbReference type="ARBA" id="ARBA00016977"/>
    </source>
</evidence>
<evidence type="ECO:0000256" key="4">
    <source>
        <dbReference type="ARBA" id="ARBA00011990"/>
    </source>
</evidence>
<keyword evidence="7 8" id="KW-0456">Lyase</keyword>
<name>A0ABN0YKB4_9ACTN</name>
<protein>
    <recommendedName>
        <fullName evidence="5 8">dTDP-glucose 4,6-dehydratase</fullName>
        <ecNumber evidence="4 8">4.2.1.46</ecNumber>
    </recommendedName>
</protein>
<keyword evidence="6" id="KW-0520">NAD</keyword>
<dbReference type="PANTHER" id="PTHR43000">
    <property type="entry name" value="DTDP-D-GLUCOSE 4,6-DEHYDRATASE-RELATED"/>
    <property type="match status" value="1"/>
</dbReference>
<dbReference type="Gene3D" id="3.90.25.10">
    <property type="entry name" value="UDP-galactose 4-epimerase, domain 1"/>
    <property type="match status" value="1"/>
</dbReference>
<comment type="similarity">
    <text evidence="3 8">Belongs to the NAD(P)-dependent epimerase/dehydratase family. dTDP-glucose dehydratase subfamily.</text>
</comment>
<dbReference type="RefSeq" id="WP_344022103.1">
    <property type="nucleotide sequence ID" value="NZ_BAAABX010000019.1"/>
</dbReference>
<dbReference type="Gene3D" id="3.40.50.720">
    <property type="entry name" value="NAD(P)-binding Rossmann-like Domain"/>
    <property type="match status" value="1"/>
</dbReference>
<dbReference type="InterPro" id="IPR005888">
    <property type="entry name" value="dTDP_Gluc_deHydtase"/>
</dbReference>
<evidence type="ECO:0000256" key="7">
    <source>
        <dbReference type="ARBA" id="ARBA00023239"/>
    </source>
</evidence>
<evidence type="ECO:0000256" key="6">
    <source>
        <dbReference type="ARBA" id="ARBA00023027"/>
    </source>
</evidence>
<evidence type="ECO:0000313" key="10">
    <source>
        <dbReference type="EMBL" id="GAA0398460.1"/>
    </source>
</evidence>
<evidence type="ECO:0000313" key="11">
    <source>
        <dbReference type="Proteomes" id="UP001500879"/>
    </source>
</evidence>
<proteinExistence type="inferred from homology"/>
<dbReference type="SUPFAM" id="SSF51735">
    <property type="entry name" value="NAD(P)-binding Rossmann-fold domains"/>
    <property type="match status" value="1"/>
</dbReference>
<dbReference type="InterPro" id="IPR016040">
    <property type="entry name" value="NAD(P)-bd_dom"/>
</dbReference>
<evidence type="ECO:0000256" key="1">
    <source>
        <dbReference type="ARBA" id="ARBA00001539"/>
    </source>
</evidence>
<keyword evidence="11" id="KW-1185">Reference proteome</keyword>
<evidence type="ECO:0000256" key="2">
    <source>
        <dbReference type="ARBA" id="ARBA00001911"/>
    </source>
</evidence>
<organism evidence="10 11">
    <name type="scientific">Streptomyces luteireticuli</name>
    <dbReference type="NCBI Taxonomy" id="173858"/>
    <lineage>
        <taxon>Bacteria</taxon>
        <taxon>Bacillati</taxon>
        <taxon>Actinomycetota</taxon>
        <taxon>Actinomycetes</taxon>
        <taxon>Kitasatosporales</taxon>
        <taxon>Streptomycetaceae</taxon>
        <taxon>Streptomyces</taxon>
    </lineage>
</organism>
<dbReference type="Proteomes" id="UP001500879">
    <property type="component" value="Unassembled WGS sequence"/>
</dbReference>
<reference evidence="10 11" key="1">
    <citation type="journal article" date="2019" name="Int. J. Syst. Evol. Microbiol.">
        <title>The Global Catalogue of Microorganisms (GCM) 10K type strain sequencing project: providing services to taxonomists for standard genome sequencing and annotation.</title>
        <authorList>
            <consortium name="The Broad Institute Genomics Platform"/>
            <consortium name="The Broad Institute Genome Sequencing Center for Infectious Disease"/>
            <person name="Wu L."/>
            <person name="Ma J."/>
        </authorList>
    </citation>
    <scope>NUCLEOTIDE SEQUENCE [LARGE SCALE GENOMIC DNA]</scope>
    <source>
        <strain evidence="10 11">JCM 4788</strain>
    </source>
</reference>
<dbReference type="NCBIfam" id="TIGR01181">
    <property type="entry name" value="dTDP_gluc_dehyt"/>
    <property type="match status" value="1"/>
</dbReference>
<comment type="caution">
    <text evidence="10">The sequence shown here is derived from an EMBL/GenBank/DDBJ whole genome shotgun (WGS) entry which is preliminary data.</text>
</comment>
<feature type="domain" description="NAD(P)-binding" evidence="9">
    <location>
        <begin position="4"/>
        <end position="305"/>
    </location>
</feature>
<evidence type="ECO:0000256" key="3">
    <source>
        <dbReference type="ARBA" id="ARBA00008178"/>
    </source>
</evidence>
<evidence type="ECO:0000256" key="8">
    <source>
        <dbReference type="RuleBase" id="RU004473"/>
    </source>
</evidence>
<dbReference type="EMBL" id="BAAABX010000019">
    <property type="protein sequence ID" value="GAA0398460.1"/>
    <property type="molecule type" value="Genomic_DNA"/>
</dbReference>
<sequence>MRLLVTGGAGFIGSHFVRTLLAGRLAGYEDAEVTVLDLLTYAGNTANLPLEHPRLTLVKGDICDRELVGSLMPGHSAVVHFAAESHVDRSLDGPHAFVRTNVLGTHTLLEAALHAGVRTFVHVSTDEVYGSIESGSWDEREPLLPNSPYSASKASSDLLARAYWRTHGLDVRITRCSNNYGPYQHPEKLIPLFTTQLLGGLSVPLYGTGLQTREWLHVDDHCRAIHLVLSRGRPGEVYNVGGGTGLTNRQITERLLELCGADASSVRPVADRKGHDLRYAIDDTKIREELGYRPLKSFDTGLAETVAWYRDNPWWWRPLKEADARTA</sequence>
<dbReference type="CDD" id="cd05246">
    <property type="entry name" value="dTDP_GD_SDR_e"/>
    <property type="match status" value="1"/>
</dbReference>
<gene>
    <name evidence="10" type="primary">rfbB_1</name>
    <name evidence="10" type="ORF">GCM10010357_19480</name>
</gene>
<comment type="catalytic activity">
    <reaction evidence="1 8">
        <text>dTDP-alpha-D-glucose = dTDP-4-dehydro-6-deoxy-alpha-D-glucose + H2O</text>
        <dbReference type="Rhea" id="RHEA:17221"/>
        <dbReference type="ChEBI" id="CHEBI:15377"/>
        <dbReference type="ChEBI" id="CHEBI:57477"/>
        <dbReference type="ChEBI" id="CHEBI:57649"/>
        <dbReference type="EC" id="4.2.1.46"/>
    </reaction>
</comment>
<evidence type="ECO:0000259" key="9">
    <source>
        <dbReference type="Pfam" id="PF16363"/>
    </source>
</evidence>
<comment type="cofactor">
    <cofactor evidence="2 8">
        <name>NAD(+)</name>
        <dbReference type="ChEBI" id="CHEBI:57540"/>
    </cofactor>
</comment>
<dbReference type="Pfam" id="PF16363">
    <property type="entry name" value="GDP_Man_Dehyd"/>
    <property type="match status" value="1"/>
</dbReference>
<dbReference type="InterPro" id="IPR036291">
    <property type="entry name" value="NAD(P)-bd_dom_sf"/>
</dbReference>